<gene>
    <name evidence="1" type="ORF">DH2020_011543</name>
</gene>
<dbReference type="Pfam" id="PF05056">
    <property type="entry name" value="DUF674"/>
    <property type="match status" value="1"/>
</dbReference>
<reference evidence="1 2" key="1">
    <citation type="journal article" date="2021" name="Comput. Struct. Biotechnol. J.">
        <title>De novo genome assembly of the potent medicinal plant Rehmannia glutinosa using nanopore technology.</title>
        <authorList>
            <person name="Ma L."/>
            <person name="Dong C."/>
            <person name="Song C."/>
            <person name="Wang X."/>
            <person name="Zheng X."/>
            <person name="Niu Y."/>
            <person name="Chen S."/>
            <person name="Feng W."/>
        </authorList>
    </citation>
    <scope>NUCLEOTIDE SEQUENCE [LARGE SCALE GENOMIC DNA]</scope>
    <source>
        <strain evidence="1">DH-2019</strain>
    </source>
</reference>
<dbReference type="InterPro" id="IPR036397">
    <property type="entry name" value="RNaseH_sf"/>
</dbReference>
<accession>A0ABR0XDY5</accession>
<proteinExistence type="predicted"/>
<dbReference type="InterPro" id="IPR007750">
    <property type="entry name" value="DUF674"/>
</dbReference>
<protein>
    <recommendedName>
        <fullName evidence="3">DUF674 domain-containing protein</fullName>
    </recommendedName>
</protein>
<name>A0ABR0XDY5_REHGL</name>
<dbReference type="EMBL" id="JABTTQ020000005">
    <property type="protein sequence ID" value="KAK6157295.1"/>
    <property type="molecule type" value="Genomic_DNA"/>
</dbReference>
<dbReference type="PANTHER" id="PTHR33103:SF27">
    <property type="entry name" value="OS04G0594700 PROTEIN"/>
    <property type="match status" value="1"/>
</dbReference>
<evidence type="ECO:0008006" key="3">
    <source>
        <dbReference type="Google" id="ProtNLM"/>
    </source>
</evidence>
<comment type="caution">
    <text evidence="1">The sequence shown here is derived from an EMBL/GenBank/DDBJ whole genome shotgun (WGS) entry which is preliminary data.</text>
</comment>
<evidence type="ECO:0000313" key="2">
    <source>
        <dbReference type="Proteomes" id="UP001318860"/>
    </source>
</evidence>
<dbReference type="Gene3D" id="3.30.420.10">
    <property type="entry name" value="Ribonuclease H-like superfamily/Ribonuclease H"/>
    <property type="match status" value="1"/>
</dbReference>
<evidence type="ECO:0000313" key="1">
    <source>
        <dbReference type="EMBL" id="KAK6157295.1"/>
    </source>
</evidence>
<dbReference type="Proteomes" id="UP001318860">
    <property type="component" value="Unassembled WGS sequence"/>
</dbReference>
<organism evidence="1 2">
    <name type="scientific">Rehmannia glutinosa</name>
    <name type="common">Chinese foxglove</name>
    <dbReference type="NCBI Taxonomy" id="99300"/>
    <lineage>
        <taxon>Eukaryota</taxon>
        <taxon>Viridiplantae</taxon>
        <taxon>Streptophyta</taxon>
        <taxon>Embryophyta</taxon>
        <taxon>Tracheophyta</taxon>
        <taxon>Spermatophyta</taxon>
        <taxon>Magnoliopsida</taxon>
        <taxon>eudicotyledons</taxon>
        <taxon>Gunneridae</taxon>
        <taxon>Pentapetalae</taxon>
        <taxon>asterids</taxon>
        <taxon>lamiids</taxon>
        <taxon>Lamiales</taxon>
        <taxon>Orobanchaceae</taxon>
        <taxon>Rehmannieae</taxon>
        <taxon>Rehmannia</taxon>
    </lineage>
</organism>
<dbReference type="PANTHER" id="PTHR33103">
    <property type="entry name" value="OS01G0153900 PROTEIN"/>
    <property type="match status" value="1"/>
</dbReference>
<keyword evidence="2" id="KW-1185">Reference proteome</keyword>
<sequence length="554" mass="62067">MSDAAEEVKFSLKVMVNKQKTKVLFAEADSDFADVLLSFLTLPLGTIVRIMYKHYGDKAPIIGSLTTLYNGLSNLDSVYFWTESGKQMLLNPRNSSETECRKLKLNVNDTQPAKYFTCEDWNCGYPRYSNIGMYYGTALCACGKTLKREINVDEFFQANGNCDDGVFTIKTASFIICDDLRIAPNVVGSVMETLESLGITDTLGAELMNVTFGFNEASLVMDLLKGSFLSWTPLTDIILNKGQIDSAIPCHEPGISFDNIEKESISDAKKMTLKVMVQKSTNKLMFAQAEEDFVDFLFSLLTIPLGGVESLLGSNTSVKCIDNLHRSLANINDDKYLKTKYIETMLLKPKPPLGYVSKNQILPLTEEIAPFLYRCAGNFRDQDYLSTPDKRGSFGPQVPCFKSPKGEGNYVNGARMFMVTDDLTVTPLCMSSSLSILNGLEIPLSDVKELKLHIGLEEGPKGFKKRKYWAWLLASLVLGKELYLAISLKGPKGFKKRKYWAWLLPSLVLGKELQKPKRLTLSNWASRRLMDKQVRRLDAFVSFEIGRNLMNPSS</sequence>